<evidence type="ECO:0000256" key="3">
    <source>
        <dbReference type="ARBA" id="ARBA00022840"/>
    </source>
</evidence>
<dbReference type="InterPro" id="IPR029000">
    <property type="entry name" value="Cyclophilin-like_dom_sf"/>
</dbReference>
<dbReference type="SUPFAM" id="SSF50891">
    <property type="entry name" value="Cyclophilin-like"/>
    <property type="match status" value="1"/>
</dbReference>
<dbReference type="InterPro" id="IPR010016">
    <property type="entry name" value="PxpB"/>
</dbReference>
<protein>
    <submittedName>
        <fullName evidence="5">Allophanate hydrolase subunit 1</fullName>
    </submittedName>
</protein>
<dbReference type="PANTHER" id="PTHR34698">
    <property type="entry name" value="5-OXOPROLINASE SUBUNIT B"/>
    <property type="match status" value="1"/>
</dbReference>
<accession>A0ABS5Z2X0</accession>
<evidence type="ECO:0000256" key="1">
    <source>
        <dbReference type="ARBA" id="ARBA00022741"/>
    </source>
</evidence>
<gene>
    <name evidence="5" type="ORF">KOI35_41725</name>
</gene>
<dbReference type="Proteomes" id="UP001519654">
    <property type="component" value="Unassembled WGS sequence"/>
</dbReference>
<reference evidence="5 6" key="1">
    <citation type="submission" date="2021-06" db="EMBL/GenBank/DDBJ databases">
        <title>Actinoplanes lichenicola sp. nov., and Actinoplanes ovalisporus sp. nov., isolated from lichen in Thailand.</title>
        <authorList>
            <person name="Saeng-In P."/>
            <person name="Kanchanasin P."/>
            <person name="Yuki M."/>
            <person name="Kudo T."/>
            <person name="Ohkuma M."/>
            <person name="Phongsopitanun W."/>
            <person name="Tanasupawat S."/>
        </authorList>
    </citation>
    <scope>NUCLEOTIDE SEQUENCE [LARGE SCALE GENOMIC DNA]</scope>
    <source>
        <strain evidence="5 6">NBRC 110975</strain>
    </source>
</reference>
<keyword evidence="1" id="KW-0547">Nucleotide-binding</keyword>
<dbReference type="RefSeq" id="WP_215795269.1">
    <property type="nucleotide sequence ID" value="NZ_JAHKKG010000017.1"/>
</dbReference>
<evidence type="ECO:0000259" key="4">
    <source>
        <dbReference type="SMART" id="SM00796"/>
    </source>
</evidence>
<dbReference type="Gene3D" id="2.40.100.10">
    <property type="entry name" value="Cyclophilin-like"/>
    <property type="match status" value="1"/>
</dbReference>
<dbReference type="PANTHER" id="PTHR34698:SF2">
    <property type="entry name" value="5-OXOPROLINASE SUBUNIT B"/>
    <property type="match status" value="1"/>
</dbReference>
<evidence type="ECO:0000256" key="2">
    <source>
        <dbReference type="ARBA" id="ARBA00022801"/>
    </source>
</evidence>
<dbReference type="Gene3D" id="3.30.1360.40">
    <property type="match status" value="1"/>
</dbReference>
<proteinExistence type="predicted"/>
<evidence type="ECO:0000313" key="6">
    <source>
        <dbReference type="Proteomes" id="UP001519654"/>
    </source>
</evidence>
<feature type="domain" description="Carboxyltransferase" evidence="4">
    <location>
        <begin position="1"/>
        <end position="192"/>
    </location>
</feature>
<organism evidence="5 6">
    <name type="scientific">Paractinoplanes bogorensis</name>
    <dbReference type="NCBI Taxonomy" id="1610840"/>
    <lineage>
        <taxon>Bacteria</taxon>
        <taxon>Bacillati</taxon>
        <taxon>Actinomycetota</taxon>
        <taxon>Actinomycetes</taxon>
        <taxon>Micromonosporales</taxon>
        <taxon>Micromonosporaceae</taxon>
        <taxon>Paractinoplanes</taxon>
    </lineage>
</organism>
<dbReference type="EMBL" id="JAHKKG010000017">
    <property type="protein sequence ID" value="MBU2670045.1"/>
    <property type="molecule type" value="Genomic_DNA"/>
</dbReference>
<dbReference type="GO" id="GO:0016787">
    <property type="term" value="F:hydrolase activity"/>
    <property type="evidence" value="ECO:0007669"/>
    <property type="project" value="UniProtKB-KW"/>
</dbReference>
<evidence type="ECO:0000313" key="5">
    <source>
        <dbReference type="EMBL" id="MBU2670045.1"/>
    </source>
</evidence>
<sequence length="203" mass="22301">MRLKRSGASALLLECRDGDEVEAWRREVVRRREAGELRVIDIVPGARTLLLDGVEPGTDALLSSWRAHDFVGVEHREGSLVKIATVFDGEDLDDVAARWSMPRERVIARLTETNFTVAFCGFAPGFAYLRGLGPEYAVPRLDTPRQRVPAGAVGLAGDYCGIYPTASPGGWRLVGRTSETLFDVRREPPARLTPGTRVQLVAT</sequence>
<name>A0ABS5Z2X0_9ACTN</name>
<keyword evidence="2 5" id="KW-0378">Hydrolase</keyword>
<keyword evidence="6" id="KW-1185">Reference proteome</keyword>
<comment type="caution">
    <text evidence="5">The sequence shown here is derived from an EMBL/GenBank/DDBJ whole genome shotgun (WGS) entry which is preliminary data.</text>
</comment>
<dbReference type="SMART" id="SM00796">
    <property type="entry name" value="AHS1"/>
    <property type="match status" value="1"/>
</dbReference>
<keyword evidence="3" id="KW-0067">ATP-binding</keyword>
<dbReference type="InterPro" id="IPR003833">
    <property type="entry name" value="CT_C_D"/>
</dbReference>
<dbReference type="Pfam" id="PF02682">
    <property type="entry name" value="CT_C_D"/>
    <property type="match status" value="1"/>
</dbReference>